<feature type="domain" description="DUF6594" evidence="3">
    <location>
        <begin position="74"/>
        <end position="382"/>
    </location>
</feature>
<evidence type="ECO:0000256" key="1">
    <source>
        <dbReference type="SAM" id="MobiDB-lite"/>
    </source>
</evidence>
<feature type="transmembrane region" description="Helical" evidence="2">
    <location>
        <begin position="312"/>
        <end position="335"/>
    </location>
</feature>
<name>A0A2J6SH72_9HELO</name>
<dbReference type="PANTHER" id="PTHR34502:SF5">
    <property type="entry name" value="DUF6594 DOMAIN-CONTAINING PROTEIN"/>
    <property type="match status" value="1"/>
</dbReference>
<evidence type="ECO:0000313" key="5">
    <source>
        <dbReference type="Proteomes" id="UP000235371"/>
    </source>
</evidence>
<dbReference type="GeneID" id="36592210"/>
<accession>A0A2J6SH72</accession>
<sequence>MSTYAESTGPLLHSSTRSSYTPSSPSLSESGTAVESIARSPSTKCDVLPQCGQVFDRHDRQNPEKNLGFPCHGWPALVKLMAESPGFESFQVFRDLNIKSLLYYQAELVSLREKLHEVEWKDHRSGDFQFSDELCARVDFLISTDSGTLKAKTQLTLKLGDFNVRGPGQKSWGDPAAPDPHKRTIGENFVHFLRSVSIFWVEQPKKNHPDLVVPYPRKETDGLTRWVAHDWIPFWHSFKDKFRRNGVLPTTSPASDDEKRRPSDTSSAPTLSQRLSNVNIFGWMSPRDRNGGRIPDERPTLEKYQISGMLKFTSFVTTIAACLLPIVAIAVLATINNDQAKTIGFIALFTGVFAIGLMVLTPSATSRTEIFTATAAFSAVLVVFVQNQGA</sequence>
<protein>
    <recommendedName>
        <fullName evidence="3">DUF6594 domain-containing protein</fullName>
    </recommendedName>
</protein>
<dbReference type="STRING" id="1095630.A0A2J6SH72"/>
<proteinExistence type="predicted"/>
<evidence type="ECO:0000313" key="4">
    <source>
        <dbReference type="EMBL" id="PMD50099.1"/>
    </source>
</evidence>
<feature type="transmembrane region" description="Helical" evidence="2">
    <location>
        <begin position="370"/>
        <end position="387"/>
    </location>
</feature>
<gene>
    <name evidence="4" type="ORF">K444DRAFT_637527</name>
</gene>
<feature type="compositionally biased region" description="Low complexity" evidence="1">
    <location>
        <begin position="14"/>
        <end position="30"/>
    </location>
</feature>
<dbReference type="EMBL" id="KZ613913">
    <property type="protein sequence ID" value="PMD50099.1"/>
    <property type="molecule type" value="Genomic_DNA"/>
</dbReference>
<dbReference type="RefSeq" id="XP_024727003.1">
    <property type="nucleotide sequence ID" value="XM_024884133.1"/>
</dbReference>
<keyword evidence="2" id="KW-0812">Transmembrane</keyword>
<evidence type="ECO:0000256" key="2">
    <source>
        <dbReference type="SAM" id="Phobius"/>
    </source>
</evidence>
<keyword evidence="5" id="KW-1185">Reference proteome</keyword>
<reference evidence="4 5" key="1">
    <citation type="submission" date="2016-04" db="EMBL/GenBank/DDBJ databases">
        <title>A degradative enzymes factory behind the ericoid mycorrhizal symbiosis.</title>
        <authorList>
            <consortium name="DOE Joint Genome Institute"/>
            <person name="Martino E."/>
            <person name="Morin E."/>
            <person name="Grelet G."/>
            <person name="Kuo A."/>
            <person name="Kohler A."/>
            <person name="Daghino S."/>
            <person name="Barry K."/>
            <person name="Choi C."/>
            <person name="Cichocki N."/>
            <person name="Clum A."/>
            <person name="Copeland A."/>
            <person name="Hainaut M."/>
            <person name="Haridas S."/>
            <person name="Labutti K."/>
            <person name="Lindquist E."/>
            <person name="Lipzen A."/>
            <person name="Khouja H.-R."/>
            <person name="Murat C."/>
            <person name="Ohm R."/>
            <person name="Olson A."/>
            <person name="Spatafora J."/>
            <person name="Veneault-Fourrey C."/>
            <person name="Henrissat B."/>
            <person name="Grigoriev I."/>
            <person name="Martin F."/>
            <person name="Perotto S."/>
        </authorList>
    </citation>
    <scope>NUCLEOTIDE SEQUENCE [LARGE SCALE GENOMIC DNA]</scope>
    <source>
        <strain evidence="4 5">E</strain>
    </source>
</reference>
<organism evidence="4 5">
    <name type="scientific">Hyaloscypha bicolor E</name>
    <dbReference type="NCBI Taxonomy" id="1095630"/>
    <lineage>
        <taxon>Eukaryota</taxon>
        <taxon>Fungi</taxon>
        <taxon>Dikarya</taxon>
        <taxon>Ascomycota</taxon>
        <taxon>Pezizomycotina</taxon>
        <taxon>Leotiomycetes</taxon>
        <taxon>Helotiales</taxon>
        <taxon>Hyaloscyphaceae</taxon>
        <taxon>Hyaloscypha</taxon>
        <taxon>Hyaloscypha bicolor</taxon>
    </lineage>
</organism>
<dbReference type="Proteomes" id="UP000235371">
    <property type="component" value="Unassembled WGS sequence"/>
</dbReference>
<keyword evidence="2" id="KW-1133">Transmembrane helix</keyword>
<dbReference type="InParanoid" id="A0A2J6SH72"/>
<dbReference type="PANTHER" id="PTHR34502">
    <property type="entry name" value="DUF6594 DOMAIN-CONTAINING PROTEIN-RELATED"/>
    <property type="match status" value="1"/>
</dbReference>
<dbReference type="OrthoDB" id="5342093at2759"/>
<evidence type="ECO:0000259" key="3">
    <source>
        <dbReference type="Pfam" id="PF20237"/>
    </source>
</evidence>
<keyword evidence="2" id="KW-0472">Membrane</keyword>
<dbReference type="InterPro" id="IPR046529">
    <property type="entry name" value="DUF6594"/>
</dbReference>
<feature type="region of interest" description="Disordered" evidence="1">
    <location>
        <begin position="249"/>
        <end position="270"/>
    </location>
</feature>
<feature type="transmembrane region" description="Helical" evidence="2">
    <location>
        <begin position="342"/>
        <end position="364"/>
    </location>
</feature>
<dbReference type="Pfam" id="PF20237">
    <property type="entry name" value="DUF6594"/>
    <property type="match status" value="1"/>
</dbReference>
<feature type="region of interest" description="Disordered" evidence="1">
    <location>
        <begin position="1"/>
        <end position="35"/>
    </location>
</feature>
<dbReference type="AlphaFoldDB" id="A0A2J6SH72"/>